<organism evidence="10 11">
    <name type="scientific">Mycobacterium rhizamassiliense</name>
    <dbReference type="NCBI Taxonomy" id="1841860"/>
    <lineage>
        <taxon>Bacteria</taxon>
        <taxon>Bacillati</taxon>
        <taxon>Actinomycetota</taxon>
        <taxon>Actinomycetes</taxon>
        <taxon>Mycobacteriales</taxon>
        <taxon>Mycobacteriaceae</taxon>
        <taxon>Mycobacterium</taxon>
    </lineage>
</organism>
<evidence type="ECO:0000256" key="3">
    <source>
        <dbReference type="ARBA" id="ARBA00022723"/>
    </source>
</evidence>
<evidence type="ECO:0000256" key="7">
    <source>
        <dbReference type="SAM" id="MobiDB-lite"/>
    </source>
</evidence>
<keyword evidence="3" id="KW-0479">Metal-binding</keyword>
<dbReference type="NCBIfam" id="TIGR01413">
    <property type="entry name" value="Dyp_perox_fam"/>
    <property type="match status" value="1"/>
</dbReference>
<feature type="region of interest" description="Disordered" evidence="7">
    <location>
        <begin position="327"/>
        <end position="358"/>
    </location>
</feature>
<dbReference type="Proteomes" id="UP000240988">
    <property type="component" value="Unassembled WGS sequence"/>
</dbReference>
<keyword evidence="5" id="KW-0408">Iron</keyword>
<evidence type="ECO:0000259" key="9">
    <source>
        <dbReference type="Pfam" id="PF20628"/>
    </source>
</evidence>
<dbReference type="InterPro" id="IPR006314">
    <property type="entry name" value="Dyp_peroxidase"/>
</dbReference>
<dbReference type="SUPFAM" id="SSF54909">
    <property type="entry name" value="Dimeric alpha+beta barrel"/>
    <property type="match status" value="1"/>
</dbReference>
<evidence type="ECO:0000256" key="1">
    <source>
        <dbReference type="ARBA" id="ARBA00001970"/>
    </source>
</evidence>
<gene>
    <name evidence="10" type="ORF">MRAB57_2255</name>
</gene>
<dbReference type="InterPro" id="IPR048327">
    <property type="entry name" value="Dyp_perox_N"/>
</dbReference>
<dbReference type="PROSITE" id="PS51404">
    <property type="entry name" value="DYP_PEROXIDASE"/>
    <property type="match status" value="1"/>
</dbReference>
<dbReference type="Pfam" id="PF04261">
    <property type="entry name" value="Dyp_perox_N"/>
    <property type="match status" value="1"/>
</dbReference>
<evidence type="ECO:0000256" key="6">
    <source>
        <dbReference type="ARBA" id="ARBA00025737"/>
    </source>
</evidence>
<accession>A0A2U3NSF1</accession>
<evidence type="ECO:0000313" key="10">
    <source>
        <dbReference type="EMBL" id="SPM34440.1"/>
    </source>
</evidence>
<evidence type="ECO:0000256" key="4">
    <source>
        <dbReference type="ARBA" id="ARBA00023002"/>
    </source>
</evidence>
<comment type="similarity">
    <text evidence="6">Belongs to the DyP-type peroxidase family.</text>
</comment>
<evidence type="ECO:0000256" key="2">
    <source>
        <dbReference type="ARBA" id="ARBA00022559"/>
    </source>
</evidence>
<dbReference type="PANTHER" id="PTHR30521:SF0">
    <property type="entry name" value="DYP-TYPE PEROXIDASE FAMILY PROTEIN"/>
    <property type="match status" value="1"/>
</dbReference>
<sequence>VTAQVTLGLIARLLAKVAHVPPVQPQPVLAPLTPAAIFLVVTIDDGGESTVHDALPGVSGLVRAIGFRDPNKRLSVITSIGSDAWDRLFDGPRPAELHPFIELTGPQHTAPATPGDLLFHIRAESLDVCFELAGNLLKSMAGAVTVVDEVHGFKFFDNRDLLGFVDGTENPGGPIAVSATEIGGEDPDFAGSCYVHVQKYLHDMPSWDALTVTEQELVFGRTKLDDIELDDDMKPANSHIALNVIEDDHGNELKIVRHNMPFGELGKGEYGTYFIGYSRTPAVTERMLSNMFLGDPPGNTDRVLDFSTAVTGGLFFSPTVDFLDDPPPLPAPAVSEPAPTPAFADGSLSIGSLKGTTR</sequence>
<dbReference type="Pfam" id="PF20628">
    <property type="entry name" value="Dyp_perox_C"/>
    <property type="match status" value="1"/>
</dbReference>
<reference evidence="10 11" key="1">
    <citation type="submission" date="2017-01" db="EMBL/GenBank/DDBJ databases">
        <authorList>
            <consortium name="Urmite Genomes"/>
        </authorList>
    </citation>
    <scope>NUCLEOTIDE SEQUENCE [LARGE SCALE GENOMIC DNA]</scope>
    <source>
        <strain evidence="10 11">AB57</strain>
    </source>
</reference>
<keyword evidence="4" id="KW-0560">Oxidoreductase</keyword>
<keyword evidence="11" id="KW-1185">Reference proteome</keyword>
<dbReference type="InterPro" id="IPR048328">
    <property type="entry name" value="Dyp_perox_C"/>
</dbReference>
<keyword evidence="2 10" id="KW-0575">Peroxidase</keyword>
<dbReference type="GO" id="GO:0020037">
    <property type="term" value="F:heme binding"/>
    <property type="evidence" value="ECO:0007669"/>
    <property type="project" value="InterPro"/>
</dbReference>
<feature type="non-terminal residue" evidence="10">
    <location>
        <position position="1"/>
    </location>
</feature>
<dbReference type="PANTHER" id="PTHR30521">
    <property type="entry name" value="DEFERROCHELATASE/PEROXIDASE"/>
    <property type="match status" value="1"/>
</dbReference>
<dbReference type="STRING" id="1841860.GCA_900157375_02258"/>
<feature type="domain" description="Dyp-type peroxidase C-terminal" evidence="9">
    <location>
        <begin position="157"/>
        <end position="321"/>
    </location>
</feature>
<evidence type="ECO:0000256" key="5">
    <source>
        <dbReference type="ARBA" id="ARBA00023004"/>
    </source>
</evidence>
<dbReference type="AlphaFoldDB" id="A0A2U3NSF1"/>
<dbReference type="GO" id="GO:0005829">
    <property type="term" value="C:cytosol"/>
    <property type="evidence" value="ECO:0007669"/>
    <property type="project" value="TreeGrafter"/>
</dbReference>
<comment type="cofactor">
    <cofactor evidence="1">
        <name>heme b</name>
        <dbReference type="ChEBI" id="CHEBI:60344"/>
    </cofactor>
</comment>
<evidence type="ECO:0000313" key="11">
    <source>
        <dbReference type="Proteomes" id="UP000240988"/>
    </source>
</evidence>
<name>A0A2U3NSF1_9MYCO</name>
<proteinExistence type="inferred from homology"/>
<evidence type="ECO:0000259" key="8">
    <source>
        <dbReference type="Pfam" id="PF04261"/>
    </source>
</evidence>
<feature type="domain" description="Dyp-type peroxidase N-terminal" evidence="8">
    <location>
        <begin position="26"/>
        <end position="154"/>
    </location>
</feature>
<dbReference type="GO" id="GO:0046872">
    <property type="term" value="F:metal ion binding"/>
    <property type="evidence" value="ECO:0007669"/>
    <property type="project" value="UniProtKB-KW"/>
</dbReference>
<dbReference type="InterPro" id="IPR011008">
    <property type="entry name" value="Dimeric_a/b-barrel"/>
</dbReference>
<dbReference type="GO" id="GO:0004601">
    <property type="term" value="F:peroxidase activity"/>
    <property type="evidence" value="ECO:0007669"/>
    <property type="project" value="UniProtKB-KW"/>
</dbReference>
<protein>
    <submittedName>
        <fullName evidence="10">Periplasmic deferrochelatase/peroxidase EfeB</fullName>
    </submittedName>
</protein>
<dbReference type="EMBL" id="FUFA01000004">
    <property type="protein sequence ID" value="SPM34440.1"/>
    <property type="molecule type" value="Genomic_DNA"/>
</dbReference>